<dbReference type="Proteomes" id="UP001385951">
    <property type="component" value="Unassembled WGS sequence"/>
</dbReference>
<feature type="region of interest" description="Disordered" evidence="2">
    <location>
        <begin position="979"/>
        <end position="1006"/>
    </location>
</feature>
<dbReference type="PANTHER" id="PTHR43941">
    <property type="entry name" value="STRUCTURAL MAINTENANCE OF CHROMOSOMES PROTEIN 2"/>
    <property type="match status" value="1"/>
</dbReference>
<dbReference type="EMBL" id="JASBNA010000017">
    <property type="protein sequence ID" value="KAK7686221.1"/>
    <property type="molecule type" value="Genomic_DNA"/>
</dbReference>
<evidence type="ECO:0000313" key="4">
    <source>
        <dbReference type="Proteomes" id="UP001385951"/>
    </source>
</evidence>
<sequence>MIEELKESLDACKAEKEEAEEALHNEKAERARDKERWRDRMGEVEMGVENIVRELESKQHDAEEKARVAEEEKRKTIREVERRLAEVVVERDVLQERIEQAENALESGRDLGASMNAANERAAQTMSDLKNAEIEIKQLEDDVRRSETRIKVLESDLSDERQHNSELQEELDITVNKFSQAVKRVEELDGNSRPLSRSSQSPRSTSVNLNKTQVPLLIVSRSLSKEVASIKEELEEAQHELQEESDAIQHLEEDNKKTKMLARQMEEALEAAEQRMTQDDEKLVVYKDKIAALERELDKSRSRIEPSQSQIALDPELEAQIEELERELGEAHREIARLQTSLGQSPARKAIEKAKDAKIDLLEKEKEDLQERLRSLKNQTMTFHTPGKTANNSGISPFRRHSLSVRSPKTPGGPLRDMSWLQTTMHEGESAPFFAEIERLRFELDRANEEIDDKLDRLEDAGVGVISLTQQLEDSNAKISMLEVEITRITRREERRLKRLQRLKCQKCHTKVELRAIIEINGDESTFFEPPSMSMMDPPTPPSKTSEKLRTDLHAVNTQLYTMKRQWEDERQKLLGENAVLQDATKRLNAQIERYANKERNLGDVEQELAEAKRTVEDLEDELKEERSRLRTLMAEQTAAERQREKINMQLRRTESDMTGIKDHLQKIKKENHELEAELRANAIVDQKARLLEQKVAENMATIEQLRQERSMLLADHKNLQKRFTDARSKLRDERAVGQTSHDHRRHQLDLQVLEMEDLRRALSQRDDELIRVEEEKRLAALEADLRRVKRDAEAFGRDLKLLRSQKDRLEADKKEEITKAQRAQKQAQAQIRLLKEEILTQKERVRANEERLRTHTSAGDEQQLQAVKVQHKNECKGLVVQIRYLKAKFTRESTLRSALGYQKGYLLALLSRSERSGYCKDRVPAYQSSTVVESSKEVVEDCRLRRNVHSTSREWVDVRAKFGDSKNRPKEAIAAALEEVRRRRIAPPPREATGGSRKGKERALS</sequence>
<proteinExistence type="predicted"/>
<comment type="caution">
    <text evidence="3">The sequence shown here is derived from an EMBL/GenBank/DDBJ whole genome shotgun (WGS) entry which is preliminary data.</text>
</comment>
<evidence type="ECO:0000256" key="2">
    <source>
        <dbReference type="SAM" id="MobiDB-lite"/>
    </source>
</evidence>
<feature type="coiled-coil region" evidence="1">
    <location>
        <begin position="564"/>
        <end position="723"/>
    </location>
</feature>
<feature type="coiled-coil region" evidence="1">
    <location>
        <begin position="220"/>
        <end position="379"/>
    </location>
</feature>
<evidence type="ECO:0000256" key="1">
    <source>
        <dbReference type="SAM" id="Coils"/>
    </source>
</evidence>
<protein>
    <recommendedName>
        <fullName evidence="5">Pericentrin/AKAP-450 centrosomal targeting domain-containing protein</fullName>
    </recommendedName>
</protein>
<keyword evidence="1" id="KW-0175">Coiled coil</keyword>
<gene>
    <name evidence="3" type="ORF">QCA50_010441</name>
</gene>
<dbReference type="PANTHER" id="PTHR43941:SF1">
    <property type="entry name" value="STRUCTURAL MAINTENANCE OF CHROMOSOMES PROTEIN 2"/>
    <property type="match status" value="1"/>
</dbReference>
<feature type="region of interest" description="Disordered" evidence="2">
    <location>
        <begin position="186"/>
        <end position="208"/>
    </location>
</feature>
<feature type="region of interest" description="Disordered" evidence="2">
    <location>
        <begin position="382"/>
        <end position="415"/>
    </location>
</feature>
<accession>A0AAW0G9B7</accession>
<name>A0AAW0G9B7_9APHY</name>
<reference evidence="3 4" key="1">
    <citation type="submission" date="2022-09" db="EMBL/GenBank/DDBJ databases">
        <authorList>
            <person name="Palmer J.M."/>
        </authorList>
    </citation>
    <scope>NUCLEOTIDE SEQUENCE [LARGE SCALE GENOMIC DNA]</scope>
    <source>
        <strain evidence="3 4">DSM 7382</strain>
    </source>
</reference>
<dbReference type="Gene3D" id="1.10.287.1490">
    <property type="match status" value="1"/>
</dbReference>
<dbReference type="AlphaFoldDB" id="A0AAW0G9B7"/>
<feature type="compositionally biased region" description="Polar residues" evidence="2">
    <location>
        <begin position="382"/>
        <end position="395"/>
    </location>
</feature>
<feature type="coiled-coil region" evidence="1">
    <location>
        <begin position="437"/>
        <end position="492"/>
    </location>
</feature>
<feature type="compositionally biased region" description="Low complexity" evidence="2">
    <location>
        <begin position="192"/>
        <end position="206"/>
    </location>
</feature>
<keyword evidence="4" id="KW-1185">Reference proteome</keyword>
<evidence type="ECO:0008006" key="5">
    <source>
        <dbReference type="Google" id="ProtNLM"/>
    </source>
</evidence>
<evidence type="ECO:0000313" key="3">
    <source>
        <dbReference type="EMBL" id="KAK7686221.1"/>
    </source>
</evidence>
<organism evidence="3 4">
    <name type="scientific">Cerrena zonata</name>
    <dbReference type="NCBI Taxonomy" id="2478898"/>
    <lineage>
        <taxon>Eukaryota</taxon>
        <taxon>Fungi</taxon>
        <taxon>Dikarya</taxon>
        <taxon>Basidiomycota</taxon>
        <taxon>Agaricomycotina</taxon>
        <taxon>Agaricomycetes</taxon>
        <taxon>Polyporales</taxon>
        <taxon>Cerrenaceae</taxon>
        <taxon>Cerrena</taxon>
    </lineage>
</organism>
<feature type="coiled-coil region" evidence="1">
    <location>
        <begin position="756"/>
        <end position="852"/>
    </location>
</feature>
<feature type="region of interest" description="Disordered" evidence="2">
    <location>
        <begin position="16"/>
        <end position="35"/>
    </location>
</feature>
<feature type="region of interest" description="Disordered" evidence="2">
    <location>
        <begin position="528"/>
        <end position="547"/>
    </location>
</feature>